<evidence type="ECO:0000256" key="2">
    <source>
        <dbReference type="ARBA" id="ARBA00010147"/>
    </source>
</evidence>
<keyword evidence="5" id="KW-0430">Lectin</keyword>
<comment type="function">
    <text evidence="1">Acts as a defensive agent. Recognizes blood group fucosylated oligosaccharides including A, B, H and Lewis B-type antigens. Does not recognize Lewis A antigen and has low affinity for monovalent haptens.</text>
</comment>
<evidence type="ECO:0000256" key="7">
    <source>
        <dbReference type="ARBA" id="ARBA00023157"/>
    </source>
</evidence>
<dbReference type="GO" id="GO:0042806">
    <property type="term" value="F:fucose binding"/>
    <property type="evidence" value="ECO:0007669"/>
    <property type="project" value="UniProtKB-ARBA"/>
</dbReference>
<dbReference type="InterPro" id="IPR051941">
    <property type="entry name" value="BG_Antigen-Binding_Lectin"/>
</dbReference>
<dbReference type="SMART" id="SM00607">
    <property type="entry name" value="FTP"/>
    <property type="match status" value="1"/>
</dbReference>
<dbReference type="AlphaFoldDB" id="A0A671PHV6"/>
<evidence type="ECO:0000313" key="9">
    <source>
        <dbReference type="Ensembl" id="ENSSANP00000057453.1"/>
    </source>
</evidence>
<dbReference type="SUPFAM" id="SSF49785">
    <property type="entry name" value="Galactose-binding domain-like"/>
    <property type="match status" value="1"/>
</dbReference>
<dbReference type="InterPro" id="IPR008979">
    <property type="entry name" value="Galactose-bd-like_sf"/>
</dbReference>
<dbReference type="Ensembl" id="ENSSANT00000061131.1">
    <property type="protein sequence ID" value="ENSSANP00000057453.1"/>
    <property type="gene ID" value="ENSSANG00000028776.1"/>
</dbReference>
<dbReference type="GO" id="GO:0010185">
    <property type="term" value="P:regulation of cellular defense response"/>
    <property type="evidence" value="ECO:0007669"/>
    <property type="project" value="UniProtKB-ARBA"/>
</dbReference>
<dbReference type="GO" id="GO:0046872">
    <property type="term" value="F:metal ion binding"/>
    <property type="evidence" value="ECO:0007669"/>
    <property type="project" value="UniProtKB-KW"/>
</dbReference>
<keyword evidence="4" id="KW-0479">Metal-binding</keyword>
<comment type="subunit">
    <text evidence="3">Homotrimer.</text>
</comment>
<sequence length="132" mass="15027">PPNIKWDQKKKKKLIIISAIDNIDTTCTHTKNEINPWWRLDLMDNYYISTVTITNRADCCPERLDGAEIHIGNSLENNGNNNPTHCGALFHSTLIGCEMIGRYVNIIVPGDRYLTLCEVEVYRGFPGNSRCM</sequence>
<dbReference type="Proteomes" id="UP000472260">
    <property type="component" value="Unassembled WGS sequence"/>
</dbReference>
<accession>A0A671PHV6</accession>
<evidence type="ECO:0000256" key="1">
    <source>
        <dbReference type="ARBA" id="ARBA00002219"/>
    </source>
</evidence>
<dbReference type="GO" id="GO:0001868">
    <property type="term" value="P:regulation of complement activation, lectin pathway"/>
    <property type="evidence" value="ECO:0007669"/>
    <property type="project" value="UniProtKB-ARBA"/>
</dbReference>
<evidence type="ECO:0000256" key="3">
    <source>
        <dbReference type="ARBA" id="ARBA00011233"/>
    </source>
</evidence>
<comment type="similarity">
    <text evidence="2">Belongs to the fucolectin family.</text>
</comment>
<reference evidence="9" key="1">
    <citation type="submission" date="2025-08" db="UniProtKB">
        <authorList>
            <consortium name="Ensembl"/>
        </authorList>
    </citation>
    <scope>IDENTIFICATION</scope>
</reference>
<evidence type="ECO:0000256" key="4">
    <source>
        <dbReference type="ARBA" id="ARBA00022723"/>
    </source>
</evidence>
<evidence type="ECO:0000256" key="6">
    <source>
        <dbReference type="ARBA" id="ARBA00022837"/>
    </source>
</evidence>
<evidence type="ECO:0000256" key="5">
    <source>
        <dbReference type="ARBA" id="ARBA00022734"/>
    </source>
</evidence>
<proteinExistence type="inferred from homology"/>
<keyword evidence="10" id="KW-1185">Reference proteome</keyword>
<reference evidence="9" key="2">
    <citation type="submission" date="2025-09" db="UniProtKB">
        <authorList>
            <consortium name="Ensembl"/>
        </authorList>
    </citation>
    <scope>IDENTIFICATION</scope>
</reference>
<dbReference type="Pfam" id="PF22633">
    <property type="entry name" value="F5_F8_type_C_2"/>
    <property type="match status" value="1"/>
</dbReference>
<dbReference type="PANTHER" id="PTHR45713">
    <property type="entry name" value="FTP DOMAIN-CONTAINING PROTEIN"/>
    <property type="match status" value="1"/>
</dbReference>
<protein>
    <recommendedName>
        <fullName evidence="8">Fucolectin tachylectin-4 pentraxin-1 domain-containing protein</fullName>
    </recommendedName>
</protein>
<keyword evidence="6" id="KW-0106">Calcium</keyword>
<evidence type="ECO:0000259" key="8">
    <source>
        <dbReference type="SMART" id="SM00607"/>
    </source>
</evidence>
<keyword evidence="7" id="KW-1015">Disulfide bond</keyword>
<dbReference type="Gene3D" id="2.60.120.260">
    <property type="entry name" value="Galactose-binding domain-like"/>
    <property type="match status" value="1"/>
</dbReference>
<dbReference type="InterPro" id="IPR006585">
    <property type="entry name" value="FTP1"/>
</dbReference>
<organism evidence="9 10">
    <name type="scientific">Sinocyclocheilus anshuiensis</name>
    <dbReference type="NCBI Taxonomy" id="1608454"/>
    <lineage>
        <taxon>Eukaryota</taxon>
        <taxon>Metazoa</taxon>
        <taxon>Chordata</taxon>
        <taxon>Craniata</taxon>
        <taxon>Vertebrata</taxon>
        <taxon>Euteleostomi</taxon>
        <taxon>Actinopterygii</taxon>
        <taxon>Neopterygii</taxon>
        <taxon>Teleostei</taxon>
        <taxon>Ostariophysi</taxon>
        <taxon>Cypriniformes</taxon>
        <taxon>Cyprinidae</taxon>
        <taxon>Cyprininae</taxon>
        <taxon>Sinocyclocheilus</taxon>
    </lineage>
</organism>
<name>A0A671PHV6_9TELE</name>
<feature type="domain" description="Fucolectin tachylectin-4 pentraxin-1" evidence="8">
    <location>
        <begin position="1"/>
        <end position="128"/>
    </location>
</feature>
<evidence type="ECO:0000313" key="10">
    <source>
        <dbReference type="Proteomes" id="UP000472260"/>
    </source>
</evidence>
<dbReference type="PANTHER" id="PTHR45713:SF11">
    <property type="entry name" value="FUCOLECTIN TACHYLECTIN-4 PENTRAXIN-1 DOMAIN-CONTAINING PROTEIN"/>
    <property type="match status" value="1"/>
</dbReference>